<accession>A0A8H7P1X9</accession>
<comment type="caution">
    <text evidence="1">The sequence shown here is derived from an EMBL/GenBank/DDBJ whole genome shotgun (WGS) entry which is preliminary data.</text>
</comment>
<dbReference type="Proteomes" id="UP000639403">
    <property type="component" value="Unassembled WGS sequence"/>
</dbReference>
<proteinExistence type="predicted"/>
<organism evidence="1 2">
    <name type="scientific">Rhodonia placenta</name>
    <dbReference type="NCBI Taxonomy" id="104341"/>
    <lineage>
        <taxon>Eukaryota</taxon>
        <taxon>Fungi</taxon>
        <taxon>Dikarya</taxon>
        <taxon>Basidiomycota</taxon>
        <taxon>Agaricomycotina</taxon>
        <taxon>Agaricomycetes</taxon>
        <taxon>Polyporales</taxon>
        <taxon>Adustoporiaceae</taxon>
        <taxon>Rhodonia</taxon>
    </lineage>
</organism>
<sequence>MTACNVCTLHNCPLRASLHPWTNALAAPSRHCSNKTHLPTVSLLFQY</sequence>
<evidence type="ECO:0000313" key="2">
    <source>
        <dbReference type="Proteomes" id="UP000639403"/>
    </source>
</evidence>
<protein>
    <submittedName>
        <fullName evidence="1">Uncharacterized protein</fullName>
    </submittedName>
</protein>
<dbReference type="AlphaFoldDB" id="A0A8H7P1X9"/>
<reference evidence="1" key="1">
    <citation type="submission" date="2020-11" db="EMBL/GenBank/DDBJ databases">
        <authorList>
            <person name="Koelle M."/>
            <person name="Horta M.A.C."/>
            <person name="Nowrousian M."/>
            <person name="Ohm R.A."/>
            <person name="Benz P."/>
            <person name="Pilgard A."/>
        </authorList>
    </citation>
    <scope>NUCLEOTIDE SEQUENCE</scope>
    <source>
        <strain evidence="1">FPRL280</strain>
    </source>
</reference>
<evidence type="ECO:0000313" key="1">
    <source>
        <dbReference type="EMBL" id="KAF9813440.1"/>
    </source>
</evidence>
<name>A0A8H7P1X9_9APHY</name>
<gene>
    <name evidence="1" type="ORF">IEO21_05599</name>
</gene>
<dbReference type="EMBL" id="JADOXO010000105">
    <property type="protein sequence ID" value="KAF9813440.1"/>
    <property type="molecule type" value="Genomic_DNA"/>
</dbReference>
<reference evidence="1" key="2">
    <citation type="journal article" name="Front. Microbiol.">
        <title>Degradative Capacity of Two Strains of Rhodonia placenta: From Phenotype to Genotype.</title>
        <authorList>
            <person name="Kolle M."/>
            <person name="Horta M.A.C."/>
            <person name="Nowrousian M."/>
            <person name="Ohm R.A."/>
            <person name="Benz J.P."/>
            <person name="Pilgard A."/>
        </authorList>
    </citation>
    <scope>NUCLEOTIDE SEQUENCE</scope>
    <source>
        <strain evidence="1">FPRL280</strain>
    </source>
</reference>